<keyword evidence="1" id="KW-1133">Transmembrane helix</keyword>
<evidence type="ECO:0000256" key="1">
    <source>
        <dbReference type="SAM" id="Phobius"/>
    </source>
</evidence>
<evidence type="ECO:0008006" key="4">
    <source>
        <dbReference type="Google" id="ProtNLM"/>
    </source>
</evidence>
<organism evidence="2 3">
    <name type="scientific">Rubrobacter tropicus</name>
    <dbReference type="NCBI Taxonomy" id="2653851"/>
    <lineage>
        <taxon>Bacteria</taxon>
        <taxon>Bacillati</taxon>
        <taxon>Actinomycetota</taxon>
        <taxon>Rubrobacteria</taxon>
        <taxon>Rubrobacterales</taxon>
        <taxon>Rubrobacteraceae</taxon>
        <taxon>Rubrobacter</taxon>
    </lineage>
</organism>
<reference evidence="2 3" key="1">
    <citation type="submission" date="2019-10" db="EMBL/GenBank/DDBJ databases">
        <title>Rubrobacter sp nov SCSIO 52090 isolated from a deep-sea sediment in the South China Sea.</title>
        <authorList>
            <person name="Chen R.W."/>
        </authorList>
    </citation>
    <scope>NUCLEOTIDE SEQUENCE [LARGE SCALE GENOMIC DNA]</scope>
    <source>
        <strain evidence="2 3">SCSIO 52909</strain>
    </source>
</reference>
<proteinExistence type="predicted"/>
<dbReference type="Proteomes" id="UP000501452">
    <property type="component" value="Chromosome"/>
</dbReference>
<keyword evidence="1" id="KW-0472">Membrane</keyword>
<evidence type="ECO:0000313" key="2">
    <source>
        <dbReference type="EMBL" id="QIN82506.1"/>
    </source>
</evidence>
<name>A0A6G8Q7Q4_9ACTN</name>
<protein>
    <recommendedName>
        <fullName evidence="4">Transmembrane protein</fullName>
    </recommendedName>
</protein>
<dbReference type="RefSeq" id="WP_166174918.1">
    <property type="nucleotide sequence ID" value="NZ_CP045119.1"/>
</dbReference>
<gene>
    <name evidence="2" type="ORF">GBA63_07520</name>
</gene>
<accession>A0A6G8Q7Q4</accession>
<dbReference type="EMBL" id="CP045119">
    <property type="protein sequence ID" value="QIN82506.1"/>
    <property type="molecule type" value="Genomic_DNA"/>
</dbReference>
<dbReference type="KEGG" id="rub:GBA63_07520"/>
<feature type="transmembrane region" description="Helical" evidence="1">
    <location>
        <begin position="31"/>
        <end position="56"/>
    </location>
</feature>
<dbReference type="AlphaFoldDB" id="A0A6G8Q7Q4"/>
<keyword evidence="3" id="KW-1185">Reference proteome</keyword>
<evidence type="ECO:0000313" key="3">
    <source>
        <dbReference type="Proteomes" id="UP000501452"/>
    </source>
</evidence>
<keyword evidence="1" id="KW-0812">Transmembrane</keyword>
<sequence length="66" mass="7156">MKRELAEEPKNDADLISEMGRERMALRARNATVLLTAACSFVCLGAALAGFTGFVLSVTVAGRLRW</sequence>